<dbReference type="OrthoDB" id="1881at2759"/>
<feature type="compositionally biased region" description="Low complexity" evidence="1">
    <location>
        <begin position="665"/>
        <end position="678"/>
    </location>
</feature>
<feature type="region of interest" description="Disordered" evidence="1">
    <location>
        <begin position="523"/>
        <end position="546"/>
    </location>
</feature>
<organism evidence="3 4">
    <name type="scientific">Septoria linicola</name>
    <dbReference type="NCBI Taxonomy" id="215465"/>
    <lineage>
        <taxon>Eukaryota</taxon>
        <taxon>Fungi</taxon>
        <taxon>Dikarya</taxon>
        <taxon>Ascomycota</taxon>
        <taxon>Pezizomycotina</taxon>
        <taxon>Dothideomycetes</taxon>
        <taxon>Dothideomycetidae</taxon>
        <taxon>Mycosphaerellales</taxon>
        <taxon>Mycosphaerellaceae</taxon>
        <taxon>Septoria</taxon>
    </lineage>
</organism>
<name>A0A9Q9EJY1_9PEZI</name>
<dbReference type="GO" id="GO:0005979">
    <property type="term" value="P:regulation of glycogen biosynthetic process"/>
    <property type="evidence" value="ECO:0007669"/>
    <property type="project" value="TreeGrafter"/>
</dbReference>
<dbReference type="GO" id="GO:2001069">
    <property type="term" value="F:glycogen binding"/>
    <property type="evidence" value="ECO:0007669"/>
    <property type="project" value="TreeGrafter"/>
</dbReference>
<feature type="region of interest" description="Disordered" evidence="1">
    <location>
        <begin position="1"/>
        <end position="267"/>
    </location>
</feature>
<dbReference type="PANTHER" id="PTHR12307:SF36">
    <property type="entry name" value="GLYCOGEN-BINDING SUBUNIT 76A"/>
    <property type="match status" value="1"/>
</dbReference>
<dbReference type="EMBL" id="CP099421">
    <property type="protein sequence ID" value="USW52667.1"/>
    <property type="molecule type" value="Genomic_DNA"/>
</dbReference>
<evidence type="ECO:0000313" key="4">
    <source>
        <dbReference type="Proteomes" id="UP001056384"/>
    </source>
</evidence>
<dbReference type="InterPro" id="IPR050782">
    <property type="entry name" value="PP1_regulatory_subunit_3"/>
</dbReference>
<evidence type="ECO:0000256" key="1">
    <source>
        <dbReference type="SAM" id="MobiDB-lite"/>
    </source>
</evidence>
<evidence type="ECO:0000259" key="2">
    <source>
        <dbReference type="PROSITE" id="PS51159"/>
    </source>
</evidence>
<sequence>MPYTPPSQQSPASSKSSSPIMSRSSSYHQDDTHIPRSPASTRPQPPRSHSSTSYLHRHRRSPSWGSKASTDGAPPTPTEAPDSSINATDFARNGSIRQSPPPVNNLRIPTGAVMSPPDSSENSDGDDSAGNDRGRELEKNWDELQQAVRQINLQREGSPDKVGTHLPQQHTVSAPTSESTSPTALTRPALSAEARKISHSRSSTESKVILKTTFADSPTQTSDDSDEDEGLMTKPALVRKKSGELVKPALRPSSRRRYSSMPGTPTYHKSVHFNDSDNQTRHFLQVDKPIAVSAGSSPVETYDSETEFPFNEEEHKKPELEIKVANFPEDSFDRRAKPIRVERLFLSADKTTLVGVVAVQNISFHKAVTARFTLDYWKTTSEVAAEYNNDLRSPPTDGCDRFNFHIKLSDQANIDHKTLLLCVRYNVAGQEFWDSNNDMNYQIDFHRDEPKKKKVTIKSSPLGQRPLNAIPRSRHNSSASRGRQNRESLDDDFGARLGSNSAYSFGSADDLLGTSTGSIKLKQKPKRSLMFASSATTTQPQHGLGSRYDFSSSLSAALGTAQDKLGQRSGLMPSGNAAQAQANGGYFGPLDRTEPDKAPAPIERPDAITTDRPAMGSDQYKDLVQKFCYFTPGPVKSASANPPSAHKTTNLKQEATPAEMDGVSETDSPIRSSSSSGSNTPTKEQQVAHDRVKQSPALGPFISRSQSPVAPMTGQALGSRPASPVAFGYPYNHSSRGSYFSEPTRPTAIHG</sequence>
<reference evidence="3" key="1">
    <citation type="submission" date="2022-06" db="EMBL/GenBank/DDBJ databases">
        <title>Complete genome sequences of two strains of the flax pathogen Septoria linicola.</title>
        <authorList>
            <person name="Lapalu N."/>
            <person name="Simon A."/>
            <person name="Demenou B."/>
            <person name="Paumier D."/>
            <person name="Guillot M.-P."/>
            <person name="Gout L."/>
            <person name="Valade R."/>
        </authorList>
    </citation>
    <scope>NUCLEOTIDE SEQUENCE</scope>
    <source>
        <strain evidence="3">SE15195</strain>
    </source>
</reference>
<dbReference type="GO" id="GO:0000164">
    <property type="term" value="C:protein phosphatase type 1 complex"/>
    <property type="evidence" value="ECO:0007669"/>
    <property type="project" value="TreeGrafter"/>
</dbReference>
<feature type="compositionally biased region" description="Polar residues" evidence="1">
    <location>
        <begin position="531"/>
        <end position="541"/>
    </location>
</feature>
<dbReference type="Proteomes" id="UP001056384">
    <property type="component" value="Chromosome 4"/>
</dbReference>
<feature type="compositionally biased region" description="Polar residues" evidence="1">
    <location>
        <begin position="638"/>
        <end position="653"/>
    </location>
</feature>
<feature type="compositionally biased region" description="Basic and acidic residues" evidence="1">
    <location>
        <begin position="130"/>
        <end position="142"/>
    </location>
</feature>
<protein>
    <submittedName>
        <fullName evidence="3">CBM21 (Carbohydrate binding type-21) domain, CBM21 domain superfamily</fullName>
    </submittedName>
</protein>
<feature type="domain" description="CBM21" evidence="2">
    <location>
        <begin position="333"/>
        <end position="444"/>
    </location>
</feature>
<feature type="compositionally biased region" description="Low complexity" evidence="1">
    <location>
        <begin position="1"/>
        <end position="26"/>
    </location>
</feature>
<accession>A0A9Q9EJY1</accession>
<dbReference type="InterPro" id="IPR005036">
    <property type="entry name" value="CBM21_dom"/>
</dbReference>
<feature type="region of interest" description="Disordered" evidence="1">
    <location>
        <begin position="635"/>
        <end position="720"/>
    </location>
</feature>
<dbReference type="PANTHER" id="PTHR12307">
    <property type="entry name" value="PROTEIN PHOSPHATASE 1 REGULATORY SUBUNIT"/>
    <property type="match status" value="1"/>
</dbReference>
<dbReference type="Gene3D" id="2.60.40.2440">
    <property type="entry name" value="Carbohydrate binding type-21 domain"/>
    <property type="match status" value="1"/>
</dbReference>
<feature type="region of interest" description="Disordered" evidence="1">
    <location>
        <begin position="450"/>
        <end position="493"/>
    </location>
</feature>
<gene>
    <name evidence="3" type="ORF">Slin15195_G059860</name>
</gene>
<evidence type="ECO:0000313" key="3">
    <source>
        <dbReference type="EMBL" id="USW52667.1"/>
    </source>
</evidence>
<dbReference type="Pfam" id="PF03370">
    <property type="entry name" value="CBM_21"/>
    <property type="match status" value="1"/>
</dbReference>
<feature type="compositionally biased region" description="Polar residues" evidence="1">
    <location>
        <begin position="38"/>
        <end position="54"/>
    </location>
</feature>
<feature type="compositionally biased region" description="Low complexity" evidence="1">
    <location>
        <begin position="171"/>
        <end position="184"/>
    </location>
</feature>
<dbReference type="AlphaFoldDB" id="A0A9Q9EJY1"/>
<dbReference type="GO" id="GO:0008157">
    <property type="term" value="F:protein phosphatase 1 binding"/>
    <property type="evidence" value="ECO:0007669"/>
    <property type="project" value="TreeGrafter"/>
</dbReference>
<keyword evidence="4" id="KW-1185">Reference proteome</keyword>
<dbReference type="InterPro" id="IPR038175">
    <property type="entry name" value="CBM21_dom_sf"/>
</dbReference>
<dbReference type="PROSITE" id="PS51159">
    <property type="entry name" value="CBM21"/>
    <property type="match status" value="1"/>
</dbReference>
<proteinExistence type="predicted"/>